<evidence type="ECO:0000313" key="2">
    <source>
        <dbReference type="Proteomes" id="UP000278756"/>
    </source>
</evidence>
<dbReference type="AlphaFoldDB" id="A0A3G9FZJ6"/>
<reference evidence="2" key="2">
    <citation type="journal article" date="2017" name="Plant Physiol. Biochem.">
        <title>Differential oxidative and antioxidative response of duckweed Lemna minor toward plant growth promoting/inhibiting bacteria.</title>
        <authorList>
            <person name="Ishizawa H."/>
            <person name="Kuroda M."/>
            <person name="Morikawa M."/>
            <person name="Ike M."/>
        </authorList>
    </citation>
    <scope>NUCLEOTIDE SEQUENCE [LARGE SCALE GENOMIC DNA]</scope>
    <source>
        <strain evidence="2">M6</strain>
    </source>
</reference>
<name>A0A3G9FZJ6_9CAUL</name>
<organism evidence="1 2">
    <name type="scientific">Asticcacaulis excentricus</name>
    <dbReference type="NCBI Taxonomy" id="78587"/>
    <lineage>
        <taxon>Bacteria</taxon>
        <taxon>Pseudomonadati</taxon>
        <taxon>Pseudomonadota</taxon>
        <taxon>Alphaproteobacteria</taxon>
        <taxon>Caulobacterales</taxon>
        <taxon>Caulobacteraceae</taxon>
        <taxon>Asticcacaulis</taxon>
    </lineage>
</organism>
<protein>
    <submittedName>
        <fullName evidence="1">Uncharacterized protein</fullName>
    </submittedName>
</protein>
<reference evidence="2" key="1">
    <citation type="journal article" date="2017" name="Biotechnol. Biofuels">
        <title>Evaluation of environmental bacterial communities as a factor affecting the growth of duckweed Lemna minor.</title>
        <authorList>
            <person name="Ishizawa H."/>
            <person name="Kuroda M."/>
            <person name="Morikawa M."/>
            <person name="Ike M."/>
        </authorList>
    </citation>
    <scope>NUCLEOTIDE SEQUENCE [LARGE SCALE GENOMIC DNA]</scope>
    <source>
        <strain evidence="2">M6</strain>
    </source>
</reference>
<sequence>MATPGLCYCAFQLYRGLRDGEMNGLGFVPIFNQEPPLDRKEDFRDFWITAATRAGTLLVGIPLLIKTLSIALMTL</sequence>
<accession>A0A3G9FZJ6</accession>
<dbReference type="Proteomes" id="UP000278756">
    <property type="component" value="Chromosome 1"/>
</dbReference>
<dbReference type="EMBL" id="AP018827">
    <property type="protein sequence ID" value="BBF80522.1"/>
    <property type="molecule type" value="Genomic_DNA"/>
</dbReference>
<proteinExistence type="predicted"/>
<evidence type="ECO:0000313" key="1">
    <source>
        <dbReference type="EMBL" id="BBF80522.1"/>
    </source>
</evidence>
<gene>
    <name evidence="1" type="ORF">EM6_1106</name>
</gene>